<dbReference type="RefSeq" id="WP_379959700.1">
    <property type="nucleotide sequence ID" value="NZ_JAUYVI010000007.1"/>
</dbReference>
<gene>
    <name evidence="3" type="ORF">Q8A70_22245</name>
</gene>
<dbReference type="CDD" id="cd03048">
    <property type="entry name" value="GST_N_Ure2p_like"/>
    <property type="match status" value="1"/>
</dbReference>
<dbReference type="InterPro" id="IPR010987">
    <property type="entry name" value="Glutathione-S-Trfase_C-like"/>
</dbReference>
<name>A0ABU0YRT1_9PROT</name>
<dbReference type="PROSITE" id="PS50404">
    <property type="entry name" value="GST_NTER"/>
    <property type="match status" value="1"/>
</dbReference>
<dbReference type="SFLD" id="SFLDG01151">
    <property type="entry name" value="Main.2:_Nu-like"/>
    <property type="match status" value="1"/>
</dbReference>
<dbReference type="PANTHER" id="PTHR44051:SF8">
    <property type="entry name" value="GLUTATHIONE S-TRANSFERASE GSTA"/>
    <property type="match status" value="1"/>
</dbReference>
<keyword evidence="4" id="KW-1185">Reference proteome</keyword>
<dbReference type="SUPFAM" id="SSF52833">
    <property type="entry name" value="Thioredoxin-like"/>
    <property type="match status" value="1"/>
</dbReference>
<comment type="caution">
    <text evidence="3">The sequence shown here is derived from an EMBL/GenBank/DDBJ whole genome shotgun (WGS) entry which is preliminary data.</text>
</comment>
<dbReference type="SUPFAM" id="SSF47616">
    <property type="entry name" value="GST C-terminal domain-like"/>
    <property type="match status" value="1"/>
</dbReference>
<organism evidence="3 4">
    <name type="scientific">Dongia sedimenti</name>
    <dbReference type="NCBI Taxonomy" id="3064282"/>
    <lineage>
        <taxon>Bacteria</taxon>
        <taxon>Pseudomonadati</taxon>
        <taxon>Pseudomonadota</taxon>
        <taxon>Alphaproteobacteria</taxon>
        <taxon>Rhodospirillales</taxon>
        <taxon>Dongiaceae</taxon>
        <taxon>Dongia</taxon>
    </lineage>
</organism>
<feature type="domain" description="GST N-terminal" evidence="1">
    <location>
        <begin position="1"/>
        <end position="84"/>
    </location>
</feature>
<dbReference type="Pfam" id="PF00043">
    <property type="entry name" value="GST_C"/>
    <property type="match status" value="1"/>
</dbReference>
<dbReference type="InterPro" id="IPR040079">
    <property type="entry name" value="Glutathione_S-Trfase"/>
</dbReference>
<dbReference type="InterPro" id="IPR036282">
    <property type="entry name" value="Glutathione-S-Trfase_C_sf"/>
</dbReference>
<feature type="domain" description="GST C-terminal" evidence="2">
    <location>
        <begin position="87"/>
        <end position="209"/>
    </location>
</feature>
<dbReference type="InterPro" id="IPR036249">
    <property type="entry name" value="Thioredoxin-like_sf"/>
</dbReference>
<dbReference type="Proteomes" id="UP001230156">
    <property type="component" value="Unassembled WGS sequence"/>
</dbReference>
<dbReference type="SFLD" id="SFLDG00358">
    <property type="entry name" value="Main_(cytGST)"/>
    <property type="match status" value="1"/>
</dbReference>
<evidence type="ECO:0000259" key="1">
    <source>
        <dbReference type="PROSITE" id="PS50404"/>
    </source>
</evidence>
<dbReference type="SFLD" id="SFLDG01150">
    <property type="entry name" value="Main.1:_Beta-like"/>
    <property type="match status" value="1"/>
</dbReference>
<dbReference type="Pfam" id="PF13409">
    <property type="entry name" value="GST_N_2"/>
    <property type="match status" value="1"/>
</dbReference>
<evidence type="ECO:0000259" key="2">
    <source>
        <dbReference type="PROSITE" id="PS50405"/>
    </source>
</evidence>
<dbReference type="InterPro" id="IPR004046">
    <property type="entry name" value="GST_C"/>
</dbReference>
<dbReference type="PANTHER" id="PTHR44051">
    <property type="entry name" value="GLUTATHIONE S-TRANSFERASE-RELATED"/>
    <property type="match status" value="1"/>
</dbReference>
<dbReference type="EMBL" id="JAUYVI010000007">
    <property type="protein sequence ID" value="MDQ7250428.1"/>
    <property type="molecule type" value="Genomic_DNA"/>
</dbReference>
<evidence type="ECO:0000313" key="3">
    <source>
        <dbReference type="EMBL" id="MDQ7250428.1"/>
    </source>
</evidence>
<reference evidence="4" key="1">
    <citation type="submission" date="2023-08" db="EMBL/GenBank/DDBJ databases">
        <title>Rhodospirillaceae gen. nov., a novel taxon isolated from the Yangtze River Yuezi River estuary sludge.</title>
        <authorList>
            <person name="Ruan L."/>
        </authorList>
    </citation>
    <scope>NUCLEOTIDE SEQUENCE [LARGE SCALE GENOMIC DNA]</scope>
    <source>
        <strain evidence="4">R-7</strain>
    </source>
</reference>
<dbReference type="Gene3D" id="3.40.30.10">
    <property type="entry name" value="Glutaredoxin"/>
    <property type="match status" value="1"/>
</dbReference>
<dbReference type="Gene3D" id="1.20.1050.10">
    <property type="match status" value="1"/>
</dbReference>
<proteinExistence type="predicted"/>
<dbReference type="SFLD" id="SFLDS00019">
    <property type="entry name" value="Glutathione_Transferase_(cytos"/>
    <property type="match status" value="1"/>
</dbReference>
<dbReference type="PROSITE" id="PS50405">
    <property type="entry name" value="GST_CTER"/>
    <property type="match status" value="1"/>
</dbReference>
<dbReference type="InterPro" id="IPR004045">
    <property type="entry name" value="Glutathione_S-Trfase_N"/>
</dbReference>
<accession>A0ABU0YRT1</accession>
<protein>
    <submittedName>
        <fullName evidence="3">Glutathione S-transferase family protein</fullName>
    </submittedName>
</protein>
<evidence type="ECO:0000313" key="4">
    <source>
        <dbReference type="Proteomes" id="UP001230156"/>
    </source>
</evidence>
<sequence>MIELHAFATPNSVKVVIALEELRFAYELSPVNVRKGEQKQETFVDLNPNGKVPVLVDDLDGERFVLTESAAILVYLAEKSGKLLPKSGTARARVFEQLFFHASALSPAFGNAGFFKRSSPQPQAIAEARFISEAERILCLLDAKLTDQAFAAGDDFTIADIAHFGWLWRRQFPGLTLDETPTLSRWYDDVAARPAVQRAIARVEALVPAA</sequence>